<accession>A0AAD5W3P7</accession>
<comment type="caution">
    <text evidence="3">The sequence shown here is derived from an EMBL/GenBank/DDBJ whole genome shotgun (WGS) entry which is preliminary data.</text>
</comment>
<proteinExistence type="predicted"/>
<keyword evidence="4" id="KW-1185">Reference proteome</keyword>
<feature type="transmembrane region" description="Helical" evidence="2">
    <location>
        <begin position="480"/>
        <end position="501"/>
    </location>
</feature>
<feature type="transmembrane region" description="Helical" evidence="2">
    <location>
        <begin position="436"/>
        <end position="460"/>
    </location>
</feature>
<dbReference type="Proteomes" id="UP001213000">
    <property type="component" value="Unassembled WGS sequence"/>
</dbReference>
<feature type="region of interest" description="Disordered" evidence="1">
    <location>
        <begin position="584"/>
        <end position="634"/>
    </location>
</feature>
<feature type="compositionally biased region" description="Low complexity" evidence="1">
    <location>
        <begin position="598"/>
        <end position="607"/>
    </location>
</feature>
<dbReference type="PANTHER" id="PTHR12459">
    <property type="entry name" value="TRANSMEMBRANE PROTEIN 135-RELATED"/>
    <property type="match status" value="1"/>
</dbReference>
<dbReference type="InterPro" id="IPR026749">
    <property type="entry name" value="Tmem135"/>
</dbReference>
<dbReference type="EMBL" id="JANIEX010000031">
    <property type="protein sequence ID" value="KAJ3575627.1"/>
    <property type="molecule type" value="Genomic_DNA"/>
</dbReference>
<feature type="transmembrane region" description="Helical" evidence="2">
    <location>
        <begin position="29"/>
        <end position="50"/>
    </location>
</feature>
<sequence length="634" mass="69540">MASKSSWLDHIPSLSDDPTHPGQVALRTYALALALSLGPSLIPFVTALVAGKTSSGTSISALRRVLRRELGHDGFAFAITLSVGGGAALHHLWNHLDTHGTAHSKPLELPVPTSISRGKRREIDRESGCSGPGVKSMLSQAWLSIIGTLKDRLEELTPEQRTFIANVIASSAGIMLLQEGRERASKRKRGKSKSTSPTLDLTLLLVVRALDSVVQSFIHSRSGGSKEHKTQQSHSAAEPKLVKALLEKERRKQRQAFGQNLTMKVDALLFWACSARIMWCFFYEPQRLPRSYVKWINTLANLDPRLLKTLNLLREGKWFYGNCTTEHVNFLKPYASDLGHPTSWADPTILPSRGGASANDVWKTLGVTSRPGVGGLPCELVHANVGRSLGLSHSCVANSGLRGLGAFVEAIAIYIPAHFVPVLMTRPQTLLRPHRFLQTLSGALRSATFLSTFVASYYFAVCFTRSLVFAKYLPFVSHNFWDGPFGCMLAGSLVCGSSIWIENGKRRGEMALYVMPKALRACLPYSWLLASKRTRIAERAASLVIILSISTLLTAAVHRPESLRGLSRWTLSFIMNGPNAGFWKRKRRDPSIPPTPSVPSTSANPSVDHTPPVGLSRSHTPAFANHSRNRTSEI</sequence>
<dbReference type="PANTHER" id="PTHR12459:SF15">
    <property type="entry name" value="TRANSMEMBRANE PROTEIN 135"/>
    <property type="match status" value="1"/>
</dbReference>
<keyword evidence="2" id="KW-0812">Transmembrane</keyword>
<protein>
    <recommendedName>
        <fullName evidence="5">Transmembrane protein 135 N-terminal domain-containing protein</fullName>
    </recommendedName>
</protein>
<feature type="transmembrane region" description="Helical" evidence="2">
    <location>
        <begin position="70"/>
        <end position="93"/>
    </location>
</feature>
<reference evidence="3" key="1">
    <citation type="submission" date="2022-07" db="EMBL/GenBank/DDBJ databases">
        <title>Genome Sequence of Leucocoprinus birnbaumii.</title>
        <authorList>
            <person name="Buettner E."/>
        </authorList>
    </citation>
    <scope>NUCLEOTIDE SEQUENCE</scope>
    <source>
        <strain evidence="3">VT141</strain>
    </source>
</reference>
<evidence type="ECO:0008006" key="5">
    <source>
        <dbReference type="Google" id="ProtNLM"/>
    </source>
</evidence>
<feature type="transmembrane region" description="Helical" evidence="2">
    <location>
        <begin position="540"/>
        <end position="558"/>
    </location>
</feature>
<organism evidence="3 4">
    <name type="scientific">Leucocoprinus birnbaumii</name>
    <dbReference type="NCBI Taxonomy" id="56174"/>
    <lineage>
        <taxon>Eukaryota</taxon>
        <taxon>Fungi</taxon>
        <taxon>Dikarya</taxon>
        <taxon>Basidiomycota</taxon>
        <taxon>Agaricomycotina</taxon>
        <taxon>Agaricomycetes</taxon>
        <taxon>Agaricomycetidae</taxon>
        <taxon>Agaricales</taxon>
        <taxon>Agaricineae</taxon>
        <taxon>Agaricaceae</taxon>
        <taxon>Leucocoprinus</taxon>
    </lineage>
</organism>
<evidence type="ECO:0000256" key="2">
    <source>
        <dbReference type="SAM" id="Phobius"/>
    </source>
</evidence>
<keyword evidence="2" id="KW-1133">Transmembrane helix</keyword>
<evidence type="ECO:0000313" key="3">
    <source>
        <dbReference type="EMBL" id="KAJ3575627.1"/>
    </source>
</evidence>
<evidence type="ECO:0000256" key="1">
    <source>
        <dbReference type="SAM" id="MobiDB-lite"/>
    </source>
</evidence>
<feature type="transmembrane region" description="Helical" evidence="2">
    <location>
        <begin position="404"/>
        <end position="424"/>
    </location>
</feature>
<keyword evidence="2" id="KW-0472">Membrane</keyword>
<gene>
    <name evidence="3" type="ORF">NP233_g962</name>
</gene>
<dbReference type="AlphaFoldDB" id="A0AAD5W3P7"/>
<evidence type="ECO:0000313" key="4">
    <source>
        <dbReference type="Proteomes" id="UP001213000"/>
    </source>
</evidence>
<name>A0AAD5W3P7_9AGAR</name>